<dbReference type="InterPro" id="IPR001810">
    <property type="entry name" value="F-box_dom"/>
</dbReference>
<dbReference type="EMBL" id="JAVRRJ010000008">
    <property type="protein sequence ID" value="KAK5082014.1"/>
    <property type="molecule type" value="Genomic_DNA"/>
</dbReference>
<sequence>MSAFREDVDRAQDHMFNEGQAGRVNDEIKNAGFEEAEDDSKNYAPSIGDGDDSTDDESNDLNDQSRDCEDIETPDYDQDGDETYEAAGSPNMVVGDDYAHFVRSIAQPDMARALEVGIVRPEDEIMLPMYTKDAAFFQTQSANMNECDQDLLEANLSYKAYSITEGNENRRNAIINSDEVWEHIAGPECTNAAGYHGHRISVEEMAGITTAQALCFKIEDEEAMEESDDEAWERDTKWFLSGLGDVMPSRDCSDLTVYPARRGREQVHAENYVFELDSDSINTYAMAFHPACLEVFKRASINKTGTWDATELGEWWKMQGEDQSLWKELPEDEALERGREQWWFHQPGDEWLAANPCLIPKFTKILADCRGPNAVRRSDSRVHRPTSLTALPRELRHNILSHLDTIDIARASLAIPSLHDLAQPILEQRCLAERPYLWELWCKMPYSKWTGTTETELKTTQDSLDRQEEEIKRALEILEEEGHEEAYVACKEFWTASMEDRYRETCGSAWGEKPAFVIDRNLTDFTKLVIELDRVMKRGELKGLRNRERIWRRCGGILDSIVATRGQTVV</sequence>
<dbReference type="InterPro" id="IPR036047">
    <property type="entry name" value="F-box-like_dom_sf"/>
</dbReference>
<dbReference type="PROSITE" id="PS50181">
    <property type="entry name" value="FBOX"/>
    <property type="match status" value="1"/>
</dbReference>
<accession>A0AAN7YDP5</accession>
<feature type="compositionally biased region" description="Basic and acidic residues" evidence="2">
    <location>
        <begin position="1"/>
        <end position="16"/>
    </location>
</feature>
<organism evidence="4 5">
    <name type="scientific">Lithohypha guttulata</name>
    <dbReference type="NCBI Taxonomy" id="1690604"/>
    <lineage>
        <taxon>Eukaryota</taxon>
        <taxon>Fungi</taxon>
        <taxon>Dikarya</taxon>
        <taxon>Ascomycota</taxon>
        <taxon>Pezizomycotina</taxon>
        <taxon>Eurotiomycetes</taxon>
        <taxon>Chaetothyriomycetidae</taxon>
        <taxon>Chaetothyriales</taxon>
        <taxon>Trichomeriaceae</taxon>
        <taxon>Lithohypha</taxon>
    </lineage>
</organism>
<protein>
    <recommendedName>
        <fullName evidence="3">F-box domain-containing protein</fullName>
    </recommendedName>
</protein>
<feature type="coiled-coil region" evidence="1">
    <location>
        <begin position="457"/>
        <end position="484"/>
    </location>
</feature>
<feature type="region of interest" description="Disordered" evidence="2">
    <location>
        <begin position="1"/>
        <end position="91"/>
    </location>
</feature>
<evidence type="ECO:0000259" key="3">
    <source>
        <dbReference type="PROSITE" id="PS50181"/>
    </source>
</evidence>
<dbReference type="Proteomes" id="UP001309876">
    <property type="component" value="Unassembled WGS sequence"/>
</dbReference>
<proteinExistence type="predicted"/>
<keyword evidence="5" id="KW-1185">Reference proteome</keyword>
<name>A0AAN7YDP5_9EURO</name>
<keyword evidence="1" id="KW-0175">Coiled coil</keyword>
<feature type="compositionally biased region" description="Acidic residues" evidence="2">
    <location>
        <begin position="49"/>
        <end position="60"/>
    </location>
</feature>
<evidence type="ECO:0000256" key="2">
    <source>
        <dbReference type="SAM" id="MobiDB-lite"/>
    </source>
</evidence>
<dbReference type="AlphaFoldDB" id="A0AAN7YDP5"/>
<reference evidence="4 5" key="1">
    <citation type="submission" date="2023-08" db="EMBL/GenBank/DDBJ databases">
        <title>Black Yeasts Isolated from many extreme environments.</title>
        <authorList>
            <person name="Coleine C."/>
            <person name="Stajich J.E."/>
            <person name="Selbmann L."/>
        </authorList>
    </citation>
    <scope>NUCLEOTIDE SEQUENCE [LARGE SCALE GENOMIC DNA]</scope>
    <source>
        <strain evidence="4 5">CCFEE 5910</strain>
    </source>
</reference>
<evidence type="ECO:0000256" key="1">
    <source>
        <dbReference type="SAM" id="Coils"/>
    </source>
</evidence>
<gene>
    <name evidence="4" type="ORF">LTR05_007156</name>
</gene>
<comment type="caution">
    <text evidence="4">The sequence shown here is derived from an EMBL/GenBank/DDBJ whole genome shotgun (WGS) entry which is preliminary data.</text>
</comment>
<dbReference type="Pfam" id="PF00646">
    <property type="entry name" value="F-box"/>
    <property type="match status" value="1"/>
</dbReference>
<evidence type="ECO:0000313" key="5">
    <source>
        <dbReference type="Proteomes" id="UP001309876"/>
    </source>
</evidence>
<dbReference type="SUPFAM" id="SSF81383">
    <property type="entry name" value="F-box domain"/>
    <property type="match status" value="1"/>
</dbReference>
<feature type="compositionally biased region" description="Acidic residues" evidence="2">
    <location>
        <begin position="69"/>
        <end position="84"/>
    </location>
</feature>
<evidence type="ECO:0000313" key="4">
    <source>
        <dbReference type="EMBL" id="KAK5082014.1"/>
    </source>
</evidence>
<feature type="domain" description="F-box" evidence="3">
    <location>
        <begin position="385"/>
        <end position="444"/>
    </location>
</feature>